<feature type="compositionally biased region" description="Polar residues" evidence="1">
    <location>
        <begin position="1"/>
        <end position="16"/>
    </location>
</feature>
<evidence type="ECO:0000256" key="1">
    <source>
        <dbReference type="SAM" id="MobiDB-lite"/>
    </source>
</evidence>
<keyword evidence="3" id="KW-1185">Reference proteome</keyword>
<dbReference type="EMBL" id="BLXZ01000004">
    <property type="protein sequence ID" value="GFO68596.1"/>
    <property type="molecule type" value="Genomic_DNA"/>
</dbReference>
<reference evidence="3" key="1">
    <citation type="submission" date="2020-06" db="EMBL/GenBank/DDBJ databases">
        <title>Draft genomic sequecing of Geomonas sp. Red745.</title>
        <authorList>
            <person name="Itoh H."/>
            <person name="Xu Z.X."/>
            <person name="Ushijima N."/>
            <person name="Masuda Y."/>
            <person name="Shiratori Y."/>
            <person name="Senoo K."/>
        </authorList>
    </citation>
    <scope>NUCLEOTIDE SEQUENCE [LARGE SCALE GENOMIC DNA]</scope>
    <source>
        <strain evidence="3">Red745</strain>
    </source>
</reference>
<dbReference type="Proteomes" id="UP000587586">
    <property type="component" value="Unassembled WGS sequence"/>
</dbReference>
<feature type="region of interest" description="Disordered" evidence="1">
    <location>
        <begin position="1"/>
        <end position="24"/>
    </location>
</feature>
<protein>
    <submittedName>
        <fullName evidence="2">Uncharacterized protein</fullName>
    </submittedName>
</protein>
<sequence>MRKISKTLSTKSNSPKISVPEKSGKKMDYAELKYEDNGEKYQTRLILLAS</sequence>
<accession>A0A6V8N7P5</accession>
<name>A0A6V8N7P5_9BACT</name>
<proteinExistence type="predicted"/>
<evidence type="ECO:0000313" key="3">
    <source>
        <dbReference type="Proteomes" id="UP000587586"/>
    </source>
</evidence>
<evidence type="ECO:0000313" key="2">
    <source>
        <dbReference type="EMBL" id="GFO68596.1"/>
    </source>
</evidence>
<gene>
    <name evidence="2" type="ORF">GMLC_21750</name>
</gene>
<organism evidence="2 3">
    <name type="scientific">Geomonas limicola</name>
    <dbReference type="NCBI Taxonomy" id="2740186"/>
    <lineage>
        <taxon>Bacteria</taxon>
        <taxon>Pseudomonadati</taxon>
        <taxon>Thermodesulfobacteriota</taxon>
        <taxon>Desulfuromonadia</taxon>
        <taxon>Geobacterales</taxon>
        <taxon>Geobacteraceae</taxon>
        <taxon>Geomonas</taxon>
    </lineage>
</organism>
<dbReference type="AlphaFoldDB" id="A0A6V8N7P5"/>
<comment type="caution">
    <text evidence="2">The sequence shown here is derived from an EMBL/GenBank/DDBJ whole genome shotgun (WGS) entry which is preliminary data.</text>
</comment>